<dbReference type="OrthoDB" id="10608646at2759"/>
<dbReference type="Proteomes" id="UP000799771">
    <property type="component" value="Unassembled WGS sequence"/>
</dbReference>
<keyword evidence="3" id="KW-1185">Reference proteome</keyword>
<organism evidence="2 3">
    <name type="scientific">Dothidotthia symphoricarpi CBS 119687</name>
    <dbReference type="NCBI Taxonomy" id="1392245"/>
    <lineage>
        <taxon>Eukaryota</taxon>
        <taxon>Fungi</taxon>
        <taxon>Dikarya</taxon>
        <taxon>Ascomycota</taxon>
        <taxon>Pezizomycotina</taxon>
        <taxon>Dothideomycetes</taxon>
        <taxon>Pleosporomycetidae</taxon>
        <taxon>Pleosporales</taxon>
        <taxon>Dothidotthiaceae</taxon>
        <taxon>Dothidotthia</taxon>
    </lineage>
</organism>
<evidence type="ECO:0000256" key="1">
    <source>
        <dbReference type="SAM" id="MobiDB-lite"/>
    </source>
</evidence>
<reference evidence="2" key="1">
    <citation type="journal article" date="2020" name="Stud. Mycol.">
        <title>101 Dothideomycetes genomes: a test case for predicting lifestyles and emergence of pathogens.</title>
        <authorList>
            <person name="Haridas S."/>
            <person name="Albert R."/>
            <person name="Binder M."/>
            <person name="Bloem J."/>
            <person name="Labutti K."/>
            <person name="Salamov A."/>
            <person name="Andreopoulos B."/>
            <person name="Baker S."/>
            <person name="Barry K."/>
            <person name="Bills G."/>
            <person name="Bluhm B."/>
            <person name="Cannon C."/>
            <person name="Castanera R."/>
            <person name="Culley D."/>
            <person name="Daum C."/>
            <person name="Ezra D."/>
            <person name="Gonzalez J."/>
            <person name="Henrissat B."/>
            <person name="Kuo A."/>
            <person name="Liang C."/>
            <person name="Lipzen A."/>
            <person name="Lutzoni F."/>
            <person name="Magnuson J."/>
            <person name="Mondo S."/>
            <person name="Nolan M."/>
            <person name="Ohm R."/>
            <person name="Pangilinan J."/>
            <person name="Park H.-J."/>
            <person name="Ramirez L."/>
            <person name="Alfaro M."/>
            <person name="Sun H."/>
            <person name="Tritt A."/>
            <person name="Yoshinaga Y."/>
            <person name="Zwiers L.-H."/>
            <person name="Turgeon B."/>
            <person name="Goodwin S."/>
            <person name="Spatafora J."/>
            <person name="Crous P."/>
            <person name="Grigoriev I."/>
        </authorList>
    </citation>
    <scope>NUCLEOTIDE SEQUENCE</scope>
    <source>
        <strain evidence="2">CBS 119687</strain>
    </source>
</reference>
<feature type="region of interest" description="Disordered" evidence="1">
    <location>
        <begin position="64"/>
        <end position="101"/>
    </location>
</feature>
<dbReference type="AlphaFoldDB" id="A0A6A6AAW0"/>
<accession>A0A6A6AAW0</accession>
<name>A0A6A6AAW0_9PLEO</name>
<dbReference type="EMBL" id="ML977507">
    <property type="protein sequence ID" value="KAF2128909.1"/>
    <property type="molecule type" value="Genomic_DNA"/>
</dbReference>
<protein>
    <submittedName>
        <fullName evidence="2">Uncharacterized protein</fullName>
    </submittedName>
</protein>
<sequence>MFKSKSMRVPYVEYYNTPFLCSKLVYPIVRARRHTNPTATKPKRNNPGEEDLPVYASLAFGSSPVPHVQENGRLSRRHHGEAQGSDFYRPSTSCDLPAPKRPIQYSPDKLSQHLSRFPILSFRVKRLTKKRRRENACTIVTDMLTDRGTRGDDDNDDDDDDKGQV</sequence>
<feature type="compositionally biased region" description="Acidic residues" evidence="1">
    <location>
        <begin position="153"/>
        <end position="165"/>
    </location>
</feature>
<dbReference type="RefSeq" id="XP_033523298.1">
    <property type="nucleotide sequence ID" value="XM_033671533.1"/>
</dbReference>
<proteinExistence type="predicted"/>
<evidence type="ECO:0000313" key="3">
    <source>
        <dbReference type="Proteomes" id="UP000799771"/>
    </source>
</evidence>
<feature type="region of interest" description="Disordered" evidence="1">
    <location>
        <begin position="145"/>
        <end position="165"/>
    </location>
</feature>
<dbReference type="GeneID" id="54411965"/>
<gene>
    <name evidence="2" type="ORF">P153DRAFT_397129</name>
</gene>
<evidence type="ECO:0000313" key="2">
    <source>
        <dbReference type="EMBL" id="KAF2128909.1"/>
    </source>
</evidence>